<evidence type="ECO:0000313" key="6">
    <source>
        <dbReference type="Proteomes" id="UP000275652"/>
    </source>
</evidence>
<comment type="caution">
    <text evidence="2">The sequence shown here is derived from an EMBL/GenBank/DDBJ whole genome shotgun (WGS) entry which is preliminary data.</text>
</comment>
<evidence type="ECO:0000313" key="3">
    <source>
        <dbReference type="EMBL" id="RHY52981.1"/>
    </source>
</evidence>
<proteinExistence type="predicted"/>
<evidence type="ECO:0000313" key="4">
    <source>
        <dbReference type="EMBL" id="RLO04279.1"/>
    </source>
</evidence>
<dbReference type="EMBL" id="QUTB01005850">
    <property type="protein sequence ID" value="RHY52981.1"/>
    <property type="molecule type" value="Genomic_DNA"/>
</dbReference>
<dbReference type="Proteomes" id="UP000275652">
    <property type="component" value="Unassembled WGS sequence"/>
</dbReference>
<dbReference type="EMBL" id="QUTI01029160">
    <property type="protein sequence ID" value="RLO04279.1"/>
    <property type="molecule type" value="Genomic_DNA"/>
</dbReference>
<protein>
    <submittedName>
        <fullName evidence="2">Uncharacterized protein</fullName>
    </submittedName>
</protein>
<evidence type="ECO:0000313" key="2">
    <source>
        <dbReference type="EMBL" id="RHY01697.1"/>
    </source>
</evidence>
<gene>
    <name evidence="4" type="ORF">DYB28_003793</name>
    <name evidence="3" type="ORF">DYB34_008581</name>
    <name evidence="2" type="ORF">DYB36_008962</name>
</gene>
<organism evidence="2 5">
    <name type="scientific">Aphanomyces astaci</name>
    <name type="common">Crayfish plague agent</name>
    <dbReference type="NCBI Taxonomy" id="112090"/>
    <lineage>
        <taxon>Eukaryota</taxon>
        <taxon>Sar</taxon>
        <taxon>Stramenopiles</taxon>
        <taxon>Oomycota</taxon>
        <taxon>Saprolegniomycetes</taxon>
        <taxon>Saprolegniales</taxon>
        <taxon>Verrucalvaceae</taxon>
        <taxon>Aphanomyces</taxon>
    </lineage>
</organism>
<evidence type="ECO:0000313" key="5">
    <source>
        <dbReference type="Proteomes" id="UP000265427"/>
    </source>
</evidence>
<feature type="signal peptide" evidence="1">
    <location>
        <begin position="1"/>
        <end position="28"/>
    </location>
</feature>
<sequence length="275" mass="30176">MCTRARVWGGEMSPSLAAHLLLISQVNAHAFRAADPDIGDTVMSALHPNQSDDLPPSAVFRVASKAQHSCSPNTCKKTIAAEDLKAAMALETALERNLDNAKEQMLVAGKSPSTIRAMGMARDAIAEFLSPLHYLQFESLKLVATTAAFLAREMDAKSIFTTEVNPKVAYKRAAETWRDLVRRREHASAVIEGRLTFDDACRRLHELNPPWDVAVPSLQCSSNEAFYAGVDFLKAGCPREAADIFRRHLDGILFSLSPIDPDADFVRDVVSKHSS</sequence>
<evidence type="ECO:0000313" key="7">
    <source>
        <dbReference type="Proteomes" id="UP000283543"/>
    </source>
</evidence>
<dbReference type="EMBL" id="QUSZ01007734">
    <property type="protein sequence ID" value="RHY01697.1"/>
    <property type="molecule type" value="Genomic_DNA"/>
</dbReference>
<accession>A0A397A7U1</accession>
<dbReference type="VEuPathDB" id="FungiDB:H257_14070"/>
<reference evidence="5 7" key="2">
    <citation type="submission" date="2018-08" db="EMBL/GenBank/DDBJ databases">
        <title>Aphanomyces genome sequencing and annotation.</title>
        <authorList>
            <person name="Minardi D."/>
            <person name="Oidtmann B."/>
            <person name="Van Der Giezen M."/>
            <person name="Studholme D.J."/>
        </authorList>
    </citation>
    <scope>NUCLEOTIDE SEQUENCE [LARGE SCALE GENOMIC DNA]</scope>
    <source>
        <strain evidence="2 5">Kv</strain>
        <strain evidence="3 7">Si</strain>
    </source>
</reference>
<feature type="chain" id="PRO_5039987482" evidence="1">
    <location>
        <begin position="29"/>
        <end position="275"/>
    </location>
</feature>
<reference evidence="4 6" key="1">
    <citation type="journal article" date="2018" name="J. Invertebr. Pathol.">
        <title>New genotyping method for the causative agent of crayfish plague (Aphanomyces astaci) based on whole genome data.</title>
        <authorList>
            <person name="Minardi D."/>
            <person name="Studholme D.J."/>
            <person name="van der Giezen M."/>
            <person name="Pretto T."/>
            <person name="Oidtmann B."/>
        </authorList>
    </citation>
    <scope>NUCLEOTIDE SEQUENCE [LARGE SCALE GENOMIC DNA]</scope>
    <source>
        <strain evidence="4 6">KB13</strain>
    </source>
</reference>
<dbReference type="AlphaFoldDB" id="A0A397A7U1"/>
<evidence type="ECO:0000256" key="1">
    <source>
        <dbReference type="SAM" id="SignalP"/>
    </source>
</evidence>
<dbReference type="Proteomes" id="UP000265427">
    <property type="component" value="Unassembled WGS sequence"/>
</dbReference>
<name>A0A397A7U1_APHAT</name>
<dbReference type="Proteomes" id="UP000283543">
    <property type="component" value="Unassembled WGS sequence"/>
</dbReference>
<keyword evidence="1" id="KW-0732">Signal</keyword>